<comment type="caution">
    <text evidence="1">The sequence shown here is derived from an EMBL/GenBank/DDBJ whole genome shotgun (WGS) entry which is preliminary data.</text>
</comment>
<dbReference type="AlphaFoldDB" id="A0AAV1VPA7"/>
<dbReference type="Proteomes" id="UP001162060">
    <property type="component" value="Unassembled WGS sequence"/>
</dbReference>
<dbReference type="InterPro" id="IPR038765">
    <property type="entry name" value="Papain-like_cys_pep_sf"/>
</dbReference>
<evidence type="ECO:0000313" key="1">
    <source>
        <dbReference type="EMBL" id="CAK7948146.1"/>
    </source>
</evidence>
<protein>
    <submittedName>
        <fullName evidence="1">Uncharacterized protein</fullName>
    </submittedName>
</protein>
<accession>A0AAV1VPA7</accession>
<name>A0AAV1VPA7_9STRA</name>
<dbReference type="SUPFAM" id="SSF54001">
    <property type="entry name" value="Cysteine proteinases"/>
    <property type="match status" value="1"/>
</dbReference>
<dbReference type="Gene3D" id="3.90.1720.10">
    <property type="entry name" value="endopeptidase domain like (from Nostoc punctiforme)"/>
    <property type="match status" value="1"/>
</dbReference>
<dbReference type="EMBL" id="CAKLBY020000393">
    <property type="protein sequence ID" value="CAK7948146.1"/>
    <property type="molecule type" value="Genomic_DNA"/>
</dbReference>
<organism evidence="1 2">
    <name type="scientific">Peronospora matthiolae</name>
    <dbReference type="NCBI Taxonomy" id="2874970"/>
    <lineage>
        <taxon>Eukaryota</taxon>
        <taxon>Sar</taxon>
        <taxon>Stramenopiles</taxon>
        <taxon>Oomycota</taxon>
        <taxon>Peronosporomycetes</taxon>
        <taxon>Peronosporales</taxon>
        <taxon>Peronosporaceae</taxon>
        <taxon>Peronospora</taxon>
    </lineage>
</organism>
<sequence length="354" mass="39594">MLPASTAAARGCSLTALLTHVVAPNSLQFNAGEFQRSSKEAQEAARDAATRVQPGDLIFSTTSGLVYSVGRYATENTYDHVVIVLDERTVLHVGMPSVRLMPLERLLLPQRQPVVLRVTMSEEERQRFLRCARQLVGCQYDVTRAYKLMLRLALKRLTGSSPLPRLPLDVKSNVWICSDAILVLLAGCCEAFREALAKARQEAELDIFTIGSASLMDFQRLRRIEPTIISRVPLPVVNFTLAPHKRSWRAYVPEMVRFAQSMQNGAFKWPLSPVIRLSSKGHEVAARIPPSPLTTKHKIQILGYALVFLAILRRGLTVKRVVLRAIEVLMLRYVARHVMLHLQSSPALFAPAKL</sequence>
<gene>
    <name evidence="1" type="ORF">PM001_LOCUS33296</name>
</gene>
<proteinExistence type="predicted"/>
<evidence type="ECO:0000313" key="2">
    <source>
        <dbReference type="Proteomes" id="UP001162060"/>
    </source>
</evidence>
<reference evidence="1" key="1">
    <citation type="submission" date="2024-01" db="EMBL/GenBank/DDBJ databases">
        <authorList>
            <person name="Webb A."/>
        </authorList>
    </citation>
    <scope>NUCLEOTIDE SEQUENCE</scope>
    <source>
        <strain evidence="1">Pm1</strain>
    </source>
</reference>